<proteinExistence type="inferred from homology"/>
<dbReference type="Gene3D" id="3.30.2160.10">
    <property type="entry name" value="Hect, E3 ligase catalytic domain"/>
    <property type="match status" value="1"/>
</dbReference>
<keyword evidence="1 4" id="KW-0808">Transferase</keyword>
<organism evidence="6">
    <name type="scientific">Lygus hesperus</name>
    <name type="common">Western plant bug</name>
    <dbReference type="NCBI Taxonomy" id="30085"/>
    <lineage>
        <taxon>Eukaryota</taxon>
        <taxon>Metazoa</taxon>
        <taxon>Ecdysozoa</taxon>
        <taxon>Arthropoda</taxon>
        <taxon>Hexapoda</taxon>
        <taxon>Insecta</taxon>
        <taxon>Pterygota</taxon>
        <taxon>Neoptera</taxon>
        <taxon>Paraneoptera</taxon>
        <taxon>Hemiptera</taxon>
        <taxon>Heteroptera</taxon>
        <taxon>Panheteroptera</taxon>
        <taxon>Cimicomorpha</taxon>
        <taxon>Miridae</taxon>
        <taxon>Mirini</taxon>
        <taxon>Lygus</taxon>
    </lineage>
</organism>
<evidence type="ECO:0000313" key="6">
    <source>
        <dbReference type="EMBL" id="JAG19783.1"/>
    </source>
</evidence>
<dbReference type="PROSITE" id="PS50237">
    <property type="entry name" value="HECT"/>
    <property type="match status" value="1"/>
</dbReference>
<comment type="similarity">
    <text evidence="4">Belongs to the UPL family. K-HECT subfamily.</text>
</comment>
<dbReference type="Pfam" id="PF00632">
    <property type="entry name" value="HECT"/>
    <property type="match status" value="1"/>
</dbReference>
<dbReference type="GO" id="GO:0061630">
    <property type="term" value="F:ubiquitin protein ligase activity"/>
    <property type="evidence" value="ECO:0007669"/>
    <property type="project" value="UniProtKB-UniRule"/>
</dbReference>
<evidence type="ECO:0000256" key="1">
    <source>
        <dbReference type="ARBA" id="ARBA00022679"/>
    </source>
</evidence>
<evidence type="ECO:0000256" key="2">
    <source>
        <dbReference type="ARBA" id="ARBA00022786"/>
    </source>
</evidence>
<dbReference type="EC" id="2.3.2.26" evidence="4"/>
<dbReference type="GO" id="GO:0043161">
    <property type="term" value="P:proteasome-mediated ubiquitin-dependent protein catabolic process"/>
    <property type="evidence" value="ECO:0007669"/>
    <property type="project" value="TreeGrafter"/>
</dbReference>
<dbReference type="PANTHER" id="PTHR45670:SF14">
    <property type="entry name" value="E3 UBIQUITIN-PROTEIN LIGASE TRIP12"/>
    <property type="match status" value="1"/>
</dbReference>
<dbReference type="GO" id="GO:0009966">
    <property type="term" value="P:regulation of signal transduction"/>
    <property type="evidence" value="ECO:0007669"/>
    <property type="project" value="UniProtKB-ARBA"/>
</dbReference>
<gene>
    <name evidence="6" type="primary">UPL3_2</name>
    <name evidence="7" type="synonym">UPL3</name>
    <name evidence="6" type="ORF">CM83_44240</name>
    <name evidence="7" type="ORF">g.40028</name>
</gene>
<evidence type="ECO:0000313" key="7">
    <source>
        <dbReference type="EMBL" id="JAQ02198.1"/>
    </source>
</evidence>
<reference evidence="7" key="3">
    <citation type="journal article" date="2016" name="Gigascience">
        <title>De novo construction of an expanded transcriptome assembly for the western tarnished plant bug, Lygus hesperus.</title>
        <authorList>
            <person name="Tassone E.E."/>
            <person name="Geib S.M."/>
            <person name="Hall B."/>
            <person name="Fabrick J.A."/>
            <person name="Brent C.S."/>
            <person name="Hull J.J."/>
        </authorList>
    </citation>
    <scope>NUCLEOTIDE SEQUENCE</scope>
</reference>
<reference evidence="6" key="2">
    <citation type="submission" date="2014-07" db="EMBL/GenBank/DDBJ databases">
        <authorList>
            <person name="Hull J."/>
        </authorList>
    </citation>
    <scope>NUCLEOTIDE SEQUENCE</scope>
</reference>
<dbReference type="EMBL" id="GDHC01016431">
    <property type="protein sequence ID" value="JAQ02198.1"/>
    <property type="molecule type" value="Transcribed_RNA"/>
</dbReference>
<comment type="catalytic activity">
    <reaction evidence="4">
        <text>S-ubiquitinyl-[E2 ubiquitin-conjugating enzyme]-L-cysteine + [acceptor protein]-L-lysine = [E2 ubiquitin-conjugating enzyme]-L-cysteine + N(6)-ubiquitinyl-[acceptor protein]-L-lysine.</text>
        <dbReference type="EC" id="2.3.2.26"/>
    </reaction>
</comment>
<name>A0A0A9XLT8_LYGHE</name>
<comment type="function">
    <text evidence="4">E3 ubiquitin-protein ligase which accepts ubiquitin from an E2 ubiquitin-conjugating enzyme in the form of a thioester and then directly transfers the ubiquitin to targeted substrates.</text>
</comment>
<evidence type="ECO:0000259" key="5">
    <source>
        <dbReference type="PROSITE" id="PS50237"/>
    </source>
</evidence>
<dbReference type="InterPro" id="IPR035983">
    <property type="entry name" value="Hect_E3_ubiquitin_ligase"/>
</dbReference>
<dbReference type="EMBL" id="GBHO01023821">
    <property type="protein sequence ID" value="JAG19783.1"/>
    <property type="molecule type" value="Transcribed_RNA"/>
</dbReference>
<accession>A0A0A9XLT8</accession>
<dbReference type="UniPathway" id="UPA00143"/>
<dbReference type="GO" id="GO:0000209">
    <property type="term" value="P:protein polyubiquitination"/>
    <property type="evidence" value="ECO:0007669"/>
    <property type="project" value="TreeGrafter"/>
</dbReference>
<dbReference type="SUPFAM" id="SSF56204">
    <property type="entry name" value="Hect, E3 ligase catalytic domain"/>
    <property type="match status" value="1"/>
</dbReference>
<feature type="domain" description="HECT" evidence="5">
    <location>
        <begin position="20"/>
        <end position="153"/>
    </location>
</feature>
<evidence type="ECO:0000256" key="4">
    <source>
        <dbReference type="RuleBase" id="RU369009"/>
    </source>
</evidence>
<keyword evidence="2 3" id="KW-0833">Ubl conjugation pathway</keyword>
<dbReference type="InterPro" id="IPR000569">
    <property type="entry name" value="HECT_dom"/>
</dbReference>
<comment type="pathway">
    <text evidence="4">Protein modification; protein ubiquitination.</text>
</comment>
<sequence length="153" mass="16937">MFYGHGLDVSNESKKVQTMVKYFELIGIFMARALLDDQIPVMPLSPVLLKMLRGDDCGLLDMTQINTALGNTLLAMYDAVCVRKTNAVLLPGQHKSFTIEEMGLDFVLPGCNDHMLVELITLGSKTPVTFDNAAVYIDGVVIFMLQYGVKLFV</sequence>
<evidence type="ECO:0000256" key="3">
    <source>
        <dbReference type="PROSITE-ProRule" id="PRU00104"/>
    </source>
</evidence>
<reference evidence="6" key="1">
    <citation type="journal article" date="2014" name="PLoS ONE">
        <title>Transcriptome-Based Identification of ABC Transporters in the Western Tarnished Plant Bug Lygus hesperus.</title>
        <authorList>
            <person name="Hull J.J."/>
            <person name="Chaney K."/>
            <person name="Geib S.M."/>
            <person name="Fabrick J.A."/>
            <person name="Brent C.S."/>
            <person name="Walsh D."/>
            <person name="Lavine L.C."/>
        </authorList>
    </citation>
    <scope>NUCLEOTIDE SEQUENCE</scope>
</reference>
<dbReference type="AlphaFoldDB" id="A0A0A9XLT8"/>
<dbReference type="InterPro" id="IPR045322">
    <property type="entry name" value="HECTD1/TRIP12-like"/>
</dbReference>
<dbReference type="PANTHER" id="PTHR45670">
    <property type="entry name" value="E3 UBIQUITIN-PROTEIN LIGASE TRIP12"/>
    <property type="match status" value="1"/>
</dbReference>
<comment type="caution">
    <text evidence="3">Lacks conserved residue(s) required for the propagation of feature annotation.</text>
</comment>
<protein>
    <recommendedName>
        <fullName evidence="4">E3 ubiquitin-protein ligase</fullName>
        <ecNumber evidence="4">2.3.2.26</ecNumber>
    </recommendedName>
</protein>
<dbReference type="Gene3D" id="3.90.1750.10">
    <property type="entry name" value="Hect, E3 ligase catalytic domains"/>
    <property type="match status" value="1"/>
</dbReference>